<sequence length="53" mass="5864">MPPMALPYFILHSTVNLSSLEGNREMGMILNNPTDISMLQAQFARDRQAAEAA</sequence>
<gene>
    <name evidence="1" type="ordered locus">AFE_3225</name>
</gene>
<proteinExistence type="predicted"/>
<dbReference type="AlphaFoldDB" id="B7JBA6"/>
<dbReference type="STRING" id="243159.AFE_3225"/>
<keyword evidence="2" id="KW-1185">Reference proteome</keyword>
<dbReference type="PaxDb" id="243159-AFE_3225"/>
<evidence type="ECO:0000313" key="2">
    <source>
        <dbReference type="Proteomes" id="UP000001362"/>
    </source>
</evidence>
<dbReference type="KEGG" id="afr:AFE_3225"/>
<organism evidence="1 2">
    <name type="scientific">Acidithiobacillus ferrooxidans (strain ATCC 23270 / DSM 14882 / CIP 104768 / NCIMB 8455)</name>
    <name type="common">Ferrobacillus ferrooxidans (strain ATCC 23270)</name>
    <dbReference type="NCBI Taxonomy" id="243159"/>
    <lineage>
        <taxon>Bacteria</taxon>
        <taxon>Pseudomonadati</taxon>
        <taxon>Pseudomonadota</taxon>
        <taxon>Acidithiobacillia</taxon>
        <taxon>Acidithiobacillales</taxon>
        <taxon>Acidithiobacillaceae</taxon>
        <taxon>Acidithiobacillus</taxon>
    </lineage>
</organism>
<evidence type="ECO:0000313" key="1">
    <source>
        <dbReference type="EMBL" id="ACK78876.1"/>
    </source>
</evidence>
<accession>B7JBA6</accession>
<dbReference type="EMBL" id="CP001219">
    <property type="protein sequence ID" value="ACK78876.1"/>
    <property type="molecule type" value="Genomic_DNA"/>
</dbReference>
<name>B7JBA6_ACIF2</name>
<protein>
    <submittedName>
        <fullName evidence="1">Uncharacterized protein</fullName>
    </submittedName>
</protein>
<dbReference type="Proteomes" id="UP000001362">
    <property type="component" value="Chromosome"/>
</dbReference>
<reference evidence="1 2" key="1">
    <citation type="journal article" date="2008" name="BMC Genomics">
        <title>Acidithiobacillus ferrooxidans metabolism: from genome sequence to industrial applications.</title>
        <authorList>
            <person name="Valdes J."/>
            <person name="Pedroso I."/>
            <person name="Quatrini R."/>
            <person name="Dodson R.J."/>
            <person name="Tettelin H."/>
            <person name="Blake R.II."/>
            <person name="Eisen J.A."/>
            <person name="Holmes D.S."/>
        </authorList>
    </citation>
    <scope>NUCLEOTIDE SEQUENCE [LARGE SCALE GENOMIC DNA]</scope>
    <source>
        <strain evidence="2">ATCC 23270 / DSM 14882 / CIP 104768 / NCIMB 8455</strain>
    </source>
</reference>
<dbReference type="HOGENOM" id="CLU_3113470_0_0_6"/>